<comment type="function">
    <text evidence="1">Electron transport system for the ribonucleotide reductase system NrdEF.</text>
</comment>
<evidence type="ECO:0000256" key="1">
    <source>
        <dbReference type="ARBA" id="ARBA00002292"/>
    </source>
</evidence>
<dbReference type="InterPro" id="IPR011909">
    <property type="entry name" value="GlrX_NrdH"/>
</dbReference>
<reference evidence="9 10" key="1">
    <citation type="submission" date="2018-01" db="EMBL/GenBank/DDBJ databases">
        <title>Complete and assembled Genome of Pantoea calida DSM22759T.</title>
        <authorList>
            <person name="Stevens M.J.A."/>
            <person name="Zurfluh K."/>
            <person name="Stephan R."/>
        </authorList>
    </citation>
    <scope>NUCLEOTIDE SEQUENCE [LARGE SCALE GENOMIC DNA]</scope>
    <source>
        <strain evidence="9 10">DSM 22759</strain>
    </source>
</reference>
<evidence type="ECO:0000256" key="6">
    <source>
        <dbReference type="ARBA" id="ARBA00023157"/>
    </source>
</evidence>
<feature type="domain" description="Glutaredoxin" evidence="8">
    <location>
        <begin position="3"/>
        <end position="61"/>
    </location>
</feature>
<protein>
    <recommendedName>
        <fullName evidence="3">Glutaredoxin-like protein NrdH</fullName>
    </recommendedName>
</protein>
<evidence type="ECO:0000256" key="3">
    <source>
        <dbReference type="ARBA" id="ARBA00017945"/>
    </source>
</evidence>
<organism evidence="9 10">
    <name type="scientific">Mixta calida</name>
    <dbReference type="NCBI Taxonomy" id="665913"/>
    <lineage>
        <taxon>Bacteria</taxon>
        <taxon>Pseudomonadati</taxon>
        <taxon>Pseudomonadota</taxon>
        <taxon>Gammaproteobacteria</taxon>
        <taxon>Enterobacterales</taxon>
        <taxon>Erwiniaceae</taxon>
        <taxon>Mixta</taxon>
    </lineage>
</organism>
<gene>
    <name evidence="9" type="ORF">C2E16_16275</name>
</gene>
<dbReference type="InterPro" id="IPR051548">
    <property type="entry name" value="Grx-like_ET"/>
</dbReference>
<dbReference type="SUPFAM" id="SSF52833">
    <property type="entry name" value="Thioredoxin-like"/>
    <property type="match status" value="1"/>
</dbReference>
<keyword evidence="7" id="KW-0676">Redox-active center</keyword>
<dbReference type="RefSeq" id="WP_038624592.1">
    <property type="nucleotide sequence ID" value="NZ_CAXOMJ010000034.1"/>
</dbReference>
<name>A0ABM6S4K9_9GAMM</name>
<evidence type="ECO:0000313" key="9">
    <source>
        <dbReference type="EMBL" id="AUY26308.1"/>
    </source>
</evidence>
<proteinExistence type="inferred from homology"/>
<dbReference type="Pfam" id="PF00462">
    <property type="entry name" value="Glutaredoxin"/>
    <property type="match status" value="1"/>
</dbReference>
<dbReference type="PROSITE" id="PS51354">
    <property type="entry name" value="GLUTAREDOXIN_2"/>
    <property type="match status" value="1"/>
</dbReference>
<evidence type="ECO:0000313" key="10">
    <source>
        <dbReference type="Proteomes" id="UP000237673"/>
    </source>
</evidence>
<dbReference type="NCBIfam" id="TIGR02194">
    <property type="entry name" value="GlrX_NrdH"/>
    <property type="match status" value="1"/>
</dbReference>
<dbReference type="GeneID" id="84633836"/>
<evidence type="ECO:0000259" key="8">
    <source>
        <dbReference type="Pfam" id="PF00462"/>
    </source>
</evidence>
<evidence type="ECO:0000256" key="7">
    <source>
        <dbReference type="ARBA" id="ARBA00023284"/>
    </source>
</evidence>
<dbReference type="PANTHER" id="PTHR34386">
    <property type="entry name" value="GLUTAREDOXIN"/>
    <property type="match status" value="1"/>
</dbReference>
<dbReference type="CDD" id="cd02976">
    <property type="entry name" value="NrdH"/>
    <property type="match status" value="1"/>
</dbReference>
<comment type="similarity">
    <text evidence="2">Belongs to the glutaredoxin family.</text>
</comment>
<evidence type="ECO:0000256" key="4">
    <source>
        <dbReference type="ARBA" id="ARBA00022448"/>
    </source>
</evidence>
<dbReference type="InterPro" id="IPR002109">
    <property type="entry name" value="Glutaredoxin"/>
</dbReference>
<sequence length="80" mass="9258">MIITIFTKHNCMQCDATKNMMDKQGLRYRLVNLDETQEAAEKLMALGYRQAPVVMADNEHWSGFRPDKIMRLAQPTLAQE</sequence>
<accession>A0ABM6S4K9</accession>
<evidence type="ECO:0000256" key="2">
    <source>
        <dbReference type="ARBA" id="ARBA00007787"/>
    </source>
</evidence>
<dbReference type="EMBL" id="CP026378">
    <property type="protein sequence ID" value="AUY26308.1"/>
    <property type="molecule type" value="Genomic_DNA"/>
</dbReference>
<keyword evidence="6" id="KW-1015">Disulfide bond</keyword>
<keyword evidence="10" id="KW-1185">Reference proteome</keyword>
<keyword evidence="5" id="KW-0249">Electron transport</keyword>
<evidence type="ECO:0000256" key="5">
    <source>
        <dbReference type="ARBA" id="ARBA00022982"/>
    </source>
</evidence>
<dbReference type="Gene3D" id="3.40.30.10">
    <property type="entry name" value="Glutaredoxin"/>
    <property type="match status" value="1"/>
</dbReference>
<dbReference type="InterPro" id="IPR036249">
    <property type="entry name" value="Thioredoxin-like_sf"/>
</dbReference>
<keyword evidence="4" id="KW-0813">Transport</keyword>
<dbReference type="PANTHER" id="PTHR34386:SF1">
    <property type="entry name" value="GLUTAREDOXIN-LIKE PROTEIN NRDH"/>
    <property type="match status" value="1"/>
</dbReference>
<dbReference type="Proteomes" id="UP000237673">
    <property type="component" value="Chromosome"/>
</dbReference>